<dbReference type="VEuPathDB" id="PiroplasmaDB:BMR1_01G02565"/>
<organism evidence="1 2">
    <name type="scientific">Babesia microti (strain RI)</name>
    <dbReference type="NCBI Taxonomy" id="1133968"/>
    <lineage>
        <taxon>Eukaryota</taxon>
        <taxon>Sar</taxon>
        <taxon>Alveolata</taxon>
        <taxon>Apicomplexa</taxon>
        <taxon>Aconoidasida</taxon>
        <taxon>Piroplasmida</taxon>
        <taxon>Babesiidae</taxon>
        <taxon>Babesia</taxon>
    </lineage>
</organism>
<evidence type="ECO:0000313" key="2">
    <source>
        <dbReference type="Proteomes" id="UP000002899"/>
    </source>
</evidence>
<dbReference type="EMBL" id="FO082871">
    <property type="protein sequence ID" value="SIO73391.1"/>
    <property type="molecule type" value="Genomic_DNA"/>
</dbReference>
<dbReference type="AlphaFoldDB" id="A0A1N6LX02"/>
<reference evidence="1 2" key="1">
    <citation type="journal article" date="2012" name="Nucleic Acids Res.">
        <title>Sequencing of the smallest Apicomplexan genome from the human pathogen Babesia microti.</title>
        <authorList>
            <person name="Cornillot E."/>
            <person name="Hadj-Kaddour K."/>
            <person name="Dassouli A."/>
            <person name="Noel B."/>
            <person name="Ranwez V."/>
            <person name="Vacherie B."/>
            <person name="Augagneur Y."/>
            <person name="Bres V."/>
            <person name="Duclos A."/>
            <person name="Randazzo S."/>
            <person name="Carcy B."/>
            <person name="Debierre-Grockiego F."/>
            <person name="Delbecq S."/>
            <person name="Moubri-Menage K."/>
            <person name="Shams-Eldin H."/>
            <person name="Usmani-Brown S."/>
            <person name="Bringaud F."/>
            <person name="Wincker P."/>
            <person name="Vivares C.P."/>
            <person name="Schwarz R.T."/>
            <person name="Schetters T.P."/>
            <person name="Krause P.J."/>
            <person name="Gorenflot A."/>
            <person name="Berry V."/>
            <person name="Barbe V."/>
            <person name="Ben Mamoun C."/>
        </authorList>
    </citation>
    <scope>NUCLEOTIDE SEQUENCE [LARGE SCALE GENOMIC DNA]</scope>
    <source>
        <strain evidence="1 2">RI</strain>
    </source>
</reference>
<reference evidence="1 2" key="2">
    <citation type="journal article" date="2013" name="PLoS ONE">
        <title>Whole genome mapping and re-organization of the nuclear and mitochondrial genomes of Babesia microti isolates.</title>
        <authorList>
            <person name="Cornillot E."/>
            <person name="Dassouli A."/>
            <person name="Garg A."/>
            <person name="Pachikara N."/>
            <person name="Randazzo S."/>
            <person name="Depoix D."/>
            <person name="Carcy B."/>
            <person name="Delbecq S."/>
            <person name="Frutos R."/>
            <person name="Silva J.C."/>
            <person name="Sutton R."/>
            <person name="Krause P.J."/>
            <person name="Mamoun C.B."/>
        </authorList>
    </citation>
    <scope>NUCLEOTIDE SEQUENCE [LARGE SCALE GENOMIC DNA]</scope>
    <source>
        <strain evidence="1 2">RI</strain>
    </source>
</reference>
<dbReference type="GeneID" id="24423585"/>
<name>A0A1N6LX02_BABMR</name>
<dbReference type="RefSeq" id="XP_021337492.1">
    <property type="nucleotide sequence ID" value="XM_021482903.1"/>
</dbReference>
<dbReference type="Proteomes" id="UP000002899">
    <property type="component" value="Chromosome I"/>
</dbReference>
<accession>A0A1N6LX02</accession>
<dbReference type="KEGG" id="bmic:BMR1_01G02565"/>
<sequence>MDHFLDIQRNNNGVVDSVSISFSDCCNNSDSDKLQQDCINDEQLLQFDNETQFHRHFSPVPIRQFKHPYPSNTIVPDGYGKFVPKNVISYSQPTNQLLPPMHNFNQRMAVPMGKQFTVKRQPVSFRPQPIVKGLYNMVNGLEALPMAGPMPVAGQPMVKAYMLNRPEQPVLLQQPLHMKVSPQNLPSVLTKETKFDMRHAYKSFEPNKRSILVERANQCALLYLAVKNRNVLSFLGLEANKKPPPPNVTGLRFEEHDLPYTEIKTDNLWRYIEAWRGNMFELNHKMANDGYKVAISPSTLTLLGSIIEMKLIDLLSELVKAAEGSNIITMEHLRTCIQKSSLDIAPSSVRKIENIYAKITGHY</sequence>
<keyword evidence="2" id="KW-1185">Reference proteome</keyword>
<proteinExistence type="predicted"/>
<reference evidence="1 2" key="3">
    <citation type="journal article" date="2016" name="Sci. Rep.">
        <title>Genome-wide diversity and gene expression profiling of Babesia microti isolates identify polymorphic genes that mediate host-pathogen interactions.</title>
        <authorList>
            <person name="Silva J.C."/>
            <person name="Cornillot E."/>
            <person name="McCracken C."/>
            <person name="Usmani-Brown S."/>
            <person name="Dwivedi A."/>
            <person name="Ifeonu O.O."/>
            <person name="Crabtree J."/>
            <person name="Gotia H.T."/>
            <person name="Virji A.Z."/>
            <person name="Reynes C."/>
            <person name="Colinge J."/>
            <person name="Kumar V."/>
            <person name="Lawres L."/>
            <person name="Pazzi J.E."/>
            <person name="Pablo J.V."/>
            <person name="Hung C."/>
            <person name="Brancato J."/>
            <person name="Kumari P."/>
            <person name="Orvis J."/>
            <person name="Tretina K."/>
            <person name="Chibucos M."/>
            <person name="Ott S."/>
            <person name="Sadzewicz L."/>
            <person name="Sengamalay N."/>
            <person name="Shetty A.C."/>
            <person name="Su Q."/>
            <person name="Tallon L."/>
            <person name="Fraser C.M."/>
            <person name="Frutos R."/>
            <person name="Molina D.M."/>
            <person name="Krause P.J."/>
            <person name="Ben Mamoun C."/>
        </authorList>
    </citation>
    <scope>NUCLEOTIDE SEQUENCE [LARGE SCALE GENOMIC DNA]</scope>
    <source>
        <strain evidence="1 2">RI</strain>
    </source>
</reference>
<gene>
    <name evidence="1" type="ORF">BMR1_01G02565</name>
</gene>
<evidence type="ECO:0000313" key="1">
    <source>
        <dbReference type="EMBL" id="SIO73391.1"/>
    </source>
</evidence>
<protein>
    <submittedName>
        <fullName evidence="1">Uncharacterized protein</fullName>
    </submittedName>
</protein>